<dbReference type="InterPro" id="IPR002823">
    <property type="entry name" value="DUF112_TM"/>
</dbReference>
<evidence type="ECO:0000313" key="4">
    <source>
        <dbReference type="Proteomes" id="UP000186878"/>
    </source>
</evidence>
<dbReference type="Pfam" id="PF01970">
    <property type="entry name" value="TctA"/>
    <property type="match status" value="1"/>
</dbReference>
<keyword evidence="1" id="KW-1133">Transmembrane helix</keyword>
<gene>
    <name evidence="3" type="ORF">BTW07_15325</name>
</gene>
<dbReference type="EMBL" id="MSDO01000023">
    <property type="protein sequence ID" value="OLO03223.1"/>
    <property type="molecule type" value="Genomic_DNA"/>
</dbReference>
<evidence type="ECO:0000313" key="3">
    <source>
        <dbReference type="EMBL" id="OLO03223.1"/>
    </source>
</evidence>
<name>A0A1Q8SP62_9GAMM</name>
<feature type="transmembrane region" description="Helical" evidence="1">
    <location>
        <begin position="16"/>
        <end position="46"/>
    </location>
</feature>
<feature type="transmembrane region" description="Helical" evidence="1">
    <location>
        <begin position="135"/>
        <end position="158"/>
    </location>
</feature>
<proteinExistence type="predicted"/>
<feature type="transmembrane region" description="Helical" evidence="1">
    <location>
        <begin position="407"/>
        <end position="423"/>
    </location>
</feature>
<dbReference type="AlphaFoldDB" id="A0A1Q8SP62"/>
<dbReference type="PANTHER" id="PTHR35342">
    <property type="entry name" value="TRICARBOXYLIC TRANSPORT PROTEIN"/>
    <property type="match status" value="1"/>
</dbReference>
<comment type="caution">
    <text evidence="3">The sequence shown here is derived from an EMBL/GenBank/DDBJ whole genome shotgun (WGS) entry which is preliminary data.</text>
</comment>
<evidence type="ECO:0000256" key="1">
    <source>
        <dbReference type="SAM" id="Phobius"/>
    </source>
</evidence>
<organism evidence="3 4">
    <name type="scientific">Salinicola socius</name>
    <dbReference type="NCBI Taxonomy" id="404433"/>
    <lineage>
        <taxon>Bacteria</taxon>
        <taxon>Pseudomonadati</taxon>
        <taxon>Pseudomonadota</taxon>
        <taxon>Gammaproteobacteria</taxon>
        <taxon>Oceanospirillales</taxon>
        <taxon>Halomonadaceae</taxon>
        <taxon>Salinicola</taxon>
    </lineage>
</organism>
<feature type="transmembrane region" description="Helical" evidence="1">
    <location>
        <begin position="106"/>
        <end position="128"/>
    </location>
</feature>
<feature type="transmembrane region" description="Helical" evidence="1">
    <location>
        <begin position="381"/>
        <end position="401"/>
    </location>
</feature>
<feature type="transmembrane region" description="Helical" evidence="1">
    <location>
        <begin position="58"/>
        <end position="79"/>
    </location>
</feature>
<keyword evidence="1" id="KW-0812">Transmembrane</keyword>
<dbReference type="STRING" id="404433.BTW07_15325"/>
<keyword evidence="4" id="KW-1185">Reference proteome</keyword>
<dbReference type="PANTHER" id="PTHR35342:SF5">
    <property type="entry name" value="TRICARBOXYLIC TRANSPORT PROTEIN"/>
    <property type="match status" value="1"/>
</dbReference>
<accession>A0A1Q8SP62</accession>
<dbReference type="Proteomes" id="UP000186878">
    <property type="component" value="Unassembled WGS sequence"/>
</dbReference>
<feature type="transmembrane region" description="Helical" evidence="1">
    <location>
        <begin position="192"/>
        <end position="213"/>
    </location>
</feature>
<feature type="transmembrane region" description="Helical" evidence="1">
    <location>
        <begin position="255"/>
        <end position="279"/>
    </location>
</feature>
<evidence type="ECO:0000259" key="2">
    <source>
        <dbReference type="Pfam" id="PF01970"/>
    </source>
</evidence>
<feature type="domain" description="DUF112" evidence="2">
    <location>
        <begin position="17"/>
        <end position="435"/>
    </location>
</feature>
<dbReference type="RefSeq" id="WP_075571052.1">
    <property type="nucleotide sequence ID" value="NZ_MSDO01000023.1"/>
</dbReference>
<protein>
    <recommendedName>
        <fullName evidence="2">DUF112 domain-containing protein</fullName>
    </recommendedName>
</protein>
<keyword evidence="1" id="KW-0472">Membrane</keyword>
<feature type="transmembrane region" description="Helical" evidence="1">
    <location>
        <begin position="350"/>
        <end position="369"/>
    </location>
</feature>
<feature type="transmembrane region" description="Helical" evidence="1">
    <location>
        <begin position="316"/>
        <end position="338"/>
    </location>
</feature>
<reference evidence="3 4" key="1">
    <citation type="submission" date="2016-12" db="EMBL/GenBank/DDBJ databases">
        <title>Draft genome sequences of strains Salinicola socius SMB35, Salinicola sp. MH3R3-1 and Chromohalobacter sp. SMB17 from the Verkhnekamsk potash mining region of Russia.</title>
        <authorList>
            <person name="Mavrodi D.V."/>
            <person name="Olsson B.E."/>
            <person name="Korsakova E.S."/>
            <person name="Pyankova A."/>
            <person name="Mavrodi O.V."/>
            <person name="Plotnikova E.G."/>
        </authorList>
    </citation>
    <scope>NUCLEOTIDE SEQUENCE [LARGE SCALE GENOMIC DNA]</scope>
    <source>
        <strain evidence="3 4">SMB35</strain>
    </source>
</reference>
<dbReference type="OrthoDB" id="9781349at2"/>
<sequence length="517" mass="54359">MDVILAAVGDAFTWQALLAIVIGTWAGIIIGGLPGLGSVVGLTIFLPFTFGMDVITSMALLIGVYCGSVYGGSITAILINTPGTPQSAATVFDGYPMTQQGRVDEALGWATFASFFGGVLSCVLLIFCAPQLAKFAVNFGSIEVFALVCLAMLCIVGISRGSLLKGLVCGMMGFFFSMVGSDPITGADRFTFGTYALSSGLDLIPVVVGAFALSEVFVRFSARDEEATTIPEARLRFPSLREIGRRLVELLRGSFIGSFVGALPGTGAAAAAFISYAAAQKLSPRRANLGKGEPDGIIASESSNNAVTGSAFIPTLALGIPGDVVTAMMMGAMVIHGITPGVRLMADQAQTVYTLFVVLIIVNVAMLILSKPSIGLFRYLFKLPLGFVMGGIVMFSFIGAVSVRGNPLDLVVAALTGILAYVLRRSGYPLAPLVIGMVLGPALESSLRRGLLISRGDFLSFFTHSGIATTLFVLIGLFLIWTIVGGVIEWRAKVIRTRREASSAQPASEQGIMHDHH</sequence>
<feature type="transmembrane region" description="Helical" evidence="1">
    <location>
        <begin position="467"/>
        <end position="488"/>
    </location>
</feature>